<name>A0A1R1EAN4_9BACL</name>
<protein>
    <submittedName>
        <fullName evidence="1">Uncharacterized protein</fullName>
    </submittedName>
</protein>
<comment type="caution">
    <text evidence="1">The sequence shown here is derived from an EMBL/GenBank/DDBJ whole genome shotgun (WGS) entry which is preliminary data.</text>
</comment>
<dbReference type="EMBL" id="MRTP01000015">
    <property type="protein sequence ID" value="OMF48878.1"/>
    <property type="molecule type" value="Genomic_DNA"/>
</dbReference>
<sequence>MKIISHFQDAAQTRHRGVEPYSLQEVRLTPDMNIEYTRGFYVHHNGDLIGIVATAEGPVFFHNQDKYLLQEGSYSFLLQKKNTENIFFFEWQGACALKISYTPVLINHGGRWVDDPVWDFFSWLTKAVRKKRFAGYYTVDEISSLLGNREKAAPGQALVQMRA</sequence>
<accession>A0A1R1EAN4</accession>
<proteinExistence type="predicted"/>
<evidence type="ECO:0000313" key="2">
    <source>
        <dbReference type="Proteomes" id="UP000187172"/>
    </source>
</evidence>
<dbReference type="Proteomes" id="UP000187172">
    <property type="component" value="Unassembled WGS sequence"/>
</dbReference>
<keyword evidence="2" id="KW-1185">Reference proteome</keyword>
<evidence type="ECO:0000313" key="1">
    <source>
        <dbReference type="EMBL" id="OMF48878.1"/>
    </source>
</evidence>
<dbReference type="AlphaFoldDB" id="A0A1R1EAN4"/>
<dbReference type="RefSeq" id="WP_076175519.1">
    <property type="nucleotide sequence ID" value="NZ_MRTP01000015.1"/>
</dbReference>
<gene>
    <name evidence="1" type="ORF">BK138_30330</name>
</gene>
<organism evidence="1 2">
    <name type="scientific">Paenibacillus rhizosphaerae</name>
    <dbReference type="NCBI Taxonomy" id="297318"/>
    <lineage>
        <taxon>Bacteria</taxon>
        <taxon>Bacillati</taxon>
        <taxon>Bacillota</taxon>
        <taxon>Bacilli</taxon>
        <taxon>Bacillales</taxon>
        <taxon>Paenibacillaceae</taxon>
        <taxon>Paenibacillus</taxon>
    </lineage>
</organism>
<reference evidence="1 2" key="1">
    <citation type="submission" date="2016-11" db="EMBL/GenBank/DDBJ databases">
        <title>Paenibacillus species isolates.</title>
        <authorList>
            <person name="Beno S.M."/>
        </authorList>
    </citation>
    <scope>NUCLEOTIDE SEQUENCE [LARGE SCALE GENOMIC DNA]</scope>
    <source>
        <strain evidence="1 2">FSL R5-0378</strain>
    </source>
</reference>